<dbReference type="Gene3D" id="3.30.420.250">
    <property type="match status" value="1"/>
</dbReference>
<dbReference type="InterPro" id="IPR024213">
    <property type="entry name" value="DUF3822"/>
</dbReference>
<dbReference type="Pfam" id="PF12864">
    <property type="entry name" value="DUF3822"/>
    <property type="match status" value="1"/>
</dbReference>
<dbReference type="CDD" id="cd24013">
    <property type="entry name" value="ASKHA_ATPase_BT3980-like"/>
    <property type="match status" value="1"/>
</dbReference>
<evidence type="ECO:0000313" key="2">
    <source>
        <dbReference type="Proteomes" id="UP000192756"/>
    </source>
</evidence>
<evidence type="ECO:0008006" key="3">
    <source>
        <dbReference type="Google" id="ProtNLM"/>
    </source>
</evidence>
<protein>
    <recommendedName>
        <fullName evidence="3">DUF3822 domain-containing protein</fullName>
    </recommendedName>
</protein>
<dbReference type="EMBL" id="FWXT01000004">
    <property type="protein sequence ID" value="SMD02861.1"/>
    <property type="molecule type" value="Genomic_DNA"/>
</dbReference>
<gene>
    <name evidence="1" type="ORF">SAMN04488524_4310</name>
</gene>
<accession>A0A1W2DZ91</accession>
<keyword evidence="2" id="KW-1185">Reference proteome</keyword>
<organism evidence="1 2">
    <name type="scientific">Pedobacter africanus</name>
    <dbReference type="NCBI Taxonomy" id="151894"/>
    <lineage>
        <taxon>Bacteria</taxon>
        <taxon>Pseudomonadati</taxon>
        <taxon>Bacteroidota</taxon>
        <taxon>Sphingobacteriia</taxon>
        <taxon>Sphingobacteriales</taxon>
        <taxon>Sphingobacteriaceae</taxon>
        <taxon>Pedobacter</taxon>
    </lineage>
</organism>
<reference evidence="2" key="1">
    <citation type="submission" date="2017-04" db="EMBL/GenBank/DDBJ databases">
        <authorList>
            <person name="Varghese N."/>
            <person name="Submissions S."/>
        </authorList>
    </citation>
    <scope>NUCLEOTIDE SEQUENCE [LARGE SCALE GENOMIC DNA]</scope>
    <source>
        <strain evidence="2">DSM 12126</strain>
    </source>
</reference>
<dbReference type="STRING" id="151894.SAMN04488524_4310"/>
<name>A0A1W2DZ91_9SPHI</name>
<proteinExistence type="predicted"/>
<dbReference type="RefSeq" id="WP_084241102.1">
    <property type="nucleotide sequence ID" value="NZ_FWXT01000004.1"/>
</dbReference>
<dbReference type="AlphaFoldDB" id="A0A1W2DZ91"/>
<evidence type="ECO:0000313" key="1">
    <source>
        <dbReference type="EMBL" id="SMD02861.1"/>
    </source>
</evidence>
<dbReference type="OrthoDB" id="765136at2"/>
<sequence length="276" mass="31416">MDNKNSILLVDPEFDPNTAEDCDLLMKITPDSLSYAIIDKNSKQLKAVYDEQECADIPQTLSGRLKNDSYLGLPFKEIKAAVYTENSINIPNELFNVQELDQYAKFFTEEQSANLYSRPFSTFGLTSIFTLQQFIEDTLTSSLNNYKLYAQNASVLTLAAQHSNQALVLDFTATSFNAAYTLNAKLIFQHYYQTDHAEEFNYYLLLIISQLNINTSDARVYLSGIINEGDAYYQCVQKYFNDIMFNLPPTGEIDQKILDDMPAHYYSGLLAIDLCE</sequence>
<dbReference type="Gene3D" id="3.30.420.260">
    <property type="match status" value="1"/>
</dbReference>
<dbReference type="Proteomes" id="UP000192756">
    <property type="component" value="Unassembled WGS sequence"/>
</dbReference>